<sequence>MNHSKLSVRTLTMLALLTAMSIIFARVLTVSTGFLRFNLGALPTHLAAVWFGPAGGFAVGAVADLIGGTLSGYSINPLITLGAGSVGLVSGLLFQKLSSLRLGLRLQISILAGHLVGSVVINSLALHIFYGYQWPVLAARIPNAIVLSAVNTVLVRILLENKALAAMIKAKT</sequence>
<evidence type="ECO:0000313" key="1">
    <source>
        <dbReference type="EMBL" id="RAW61917.1"/>
    </source>
</evidence>
<dbReference type="NCBIfam" id="TIGR04518">
    <property type="entry name" value="ECF_S_folT_fam"/>
    <property type="match status" value="1"/>
</dbReference>
<reference evidence="1 2" key="1">
    <citation type="submission" date="2018-02" db="EMBL/GenBank/DDBJ databases">
        <title>Complete genome sequencing of Faecalibacterium prausnitzii strains isolated from the human gut.</title>
        <authorList>
            <person name="Fitzgerald B.C."/>
            <person name="Shkoporov A.N."/>
            <person name="Ross P.R."/>
            <person name="Hill C."/>
        </authorList>
    </citation>
    <scope>NUCLEOTIDE SEQUENCE [LARGE SCALE GENOMIC DNA]</scope>
    <source>
        <strain evidence="1 2">APC922/41-1</strain>
    </source>
</reference>
<dbReference type="InterPro" id="IPR030949">
    <property type="entry name" value="ECF_S_folate_fam"/>
</dbReference>
<organism evidence="1 2">
    <name type="scientific">Faecalibacterium hattorii</name>
    <dbReference type="NCBI Taxonomy" id="2935520"/>
    <lineage>
        <taxon>Bacteria</taxon>
        <taxon>Bacillati</taxon>
        <taxon>Bacillota</taxon>
        <taxon>Clostridia</taxon>
        <taxon>Eubacteriales</taxon>
        <taxon>Oscillospiraceae</taxon>
        <taxon>Faecalibacterium</taxon>
    </lineage>
</organism>
<accession>A0A174B4Y6</accession>
<dbReference type="Pfam" id="PF07155">
    <property type="entry name" value="ECF-ribofla_trS"/>
    <property type="match status" value="1"/>
</dbReference>
<keyword evidence="2" id="KW-1185">Reference proteome</keyword>
<dbReference type="OrthoDB" id="4624at2"/>
<name>A0A174B4Y6_9FIRM</name>
<gene>
    <name evidence="1" type="ORF">C4N23_06725</name>
</gene>
<protein>
    <submittedName>
        <fullName evidence="1">Folate family ECF transporter S component</fullName>
    </submittedName>
</protein>
<dbReference type="Gene3D" id="1.10.1760.20">
    <property type="match status" value="1"/>
</dbReference>
<dbReference type="Proteomes" id="UP000250429">
    <property type="component" value="Unassembled WGS sequence"/>
</dbReference>
<dbReference type="RefSeq" id="WP_055190867.1">
    <property type="nucleotide sequence ID" value="NZ_PRLC01000008.1"/>
</dbReference>
<comment type="caution">
    <text evidence="1">The sequence shown here is derived from an EMBL/GenBank/DDBJ whole genome shotgun (WGS) entry which is preliminary data.</text>
</comment>
<dbReference type="InterPro" id="IPR009825">
    <property type="entry name" value="ECF_substrate-spec-like"/>
</dbReference>
<dbReference type="GO" id="GO:0016020">
    <property type="term" value="C:membrane"/>
    <property type="evidence" value="ECO:0007669"/>
    <property type="project" value="InterPro"/>
</dbReference>
<dbReference type="EMBL" id="PRLC01000008">
    <property type="protein sequence ID" value="RAW61917.1"/>
    <property type="molecule type" value="Genomic_DNA"/>
</dbReference>
<proteinExistence type="predicted"/>
<dbReference type="AlphaFoldDB" id="A0A174B4Y6"/>
<evidence type="ECO:0000313" key="2">
    <source>
        <dbReference type="Proteomes" id="UP000250429"/>
    </source>
</evidence>